<accession>A0A6P8ZNG1</accession>
<evidence type="ECO:0000313" key="4">
    <source>
        <dbReference type="RefSeq" id="XP_034242294.1"/>
    </source>
</evidence>
<proteinExistence type="predicted"/>
<dbReference type="Proteomes" id="UP000515158">
    <property type="component" value="Unplaced"/>
</dbReference>
<gene>
    <name evidence="4" type="primary">LOC117645866</name>
</gene>
<evidence type="ECO:0000256" key="2">
    <source>
        <dbReference type="SAM" id="SignalP"/>
    </source>
</evidence>
<feature type="signal peptide" evidence="2">
    <location>
        <begin position="1"/>
        <end position="18"/>
    </location>
</feature>
<dbReference type="AlphaFoldDB" id="A0A6P8ZNG1"/>
<keyword evidence="3" id="KW-1185">Reference proteome</keyword>
<dbReference type="GeneID" id="117645866"/>
<evidence type="ECO:0000256" key="1">
    <source>
        <dbReference type="ARBA" id="ARBA00022729"/>
    </source>
</evidence>
<keyword evidence="1 2" id="KW-0732">Signal</keyword>
<evidence type="ECO:0000313" key="3">
    <source>
        <dbReference type="Proteomes" id="UP000515158"/>
    </source>
</evidence>
<sequence length="195" mass="22489">MSALWVLLLAVSLDLSGGDRINSFAGPFRVVPDHLEDCPPEMQPLKEYYKLRYSAARDRKVQEIWYYTGNLTTHFRFDDSLTGHANVASWSSRGGWIDNAHVLTSPRICSTIRERLPEAWRTFVVAMFNNPLQGCPFPADTYHIVNMSTNMNFNYPPTFFYGKWRSTVKLMRTSSNEVLGCIRAFFSTLPKLRHR</sequence>
<dbReference type="InParanoid" id="A0A6P8ZNG1"/>
<reference evidence="4" key="1">
    <citation type="submission" date="2025-08" db="UniProtKB">
        <authorList>
            <consortium name="RefSeq"/>
        </authorList>
    </citation>
    <scope>IDENTIFICATION</scope>
    <source>
        <tissue evidence="4">Total insect</tissue>
    </source>
</reference>
<dbReference type="KEGG" id="tpal:117645866"/>
<organism evidence="4">
    <name type="scientific">Thrips palmi</name>
    <name type="common">Melon thrips</name>
    <dbReference type="NCBI Taxonomy" id="161013"/>
    <lineage>
        <taxon>Eukaryota</taxon>
        <taxon>Metazoa</taxon>
        <taxon>Ecdysozoa</taxon>
        <taxon>Arthropoda</taxon>
        <taxon>Hexapoda</taxon>
        <taxon>Insecta</taxon>
        <taxon>Pterygota</taxon>
        <taxon>Neoptera</taxon>
        <taxon>Paraneoptera</taxon>
        <taxon>Thysanoptera</taxon>
        <taxon>Terebrantia</taxon>
        <taxon>Thripoidea</taxon>
        <taxon>Thripidae</taxon>
        <taxon>Thrips</taxon>
    </lineage>
</organism>
<dbReference type="InterPro" id="IPR036846">
    <property type="entry name" value="GM2-AP_sf"/>
</dbReference>
<dbReference type="RefSeq" id="XP_034242294.1">
    <property type="nucleotide sequence ID" value="XM_034386403.1"/>
</dbReference>
<dbReference type="Gene3D" id="2.70.220.10">
    <property type="entry name" value="Ganglioside GM2 activator"/>
    <property type="match status" value="1"/>
</dbReference>
<dbReference type="OrthoDB" id="6611940at2759"/>
<feature type="chain" id="PRO_5028415333" evidence="2">
    <location>
        <begin position="19"/>
        <end position="195"/>
    </location>
</feature>
<name>A0A6P8ZNG1_THRPL</name>
<protein>
    <submittedName>
        <fullName evidence="4">Uncharacterized protein LOC117645866</fullName>
    </submittedName>
</protein>